<reference evidence="1 2" key="1">
    <citation type="journal article" date="2024" name="Nat. Commun.">
        <title>Phylogenomics reveals the evolutionary origins of lichenization in chlorophyte algae.</title>
        <authorList>
            <person name="Puginier C."/>
            <person name="Libourel C."/>
            <person name="Otte J."/>
            <person name="Skaloud P."/>
            <person name="Haon M."/>
            <person name="Grisel S."/>
            <person name="Petersen M."/>
            <person name="Berrin J.G."/>
            <person name="Delaux P.M."/>
            <person name="Dal Grande F."/>
            <person name="Keller J."/>
        </authorList>
    </citation>
    <scope>NUCLEOTIDE SEQUENCE [LARGE SCALE GENOMIC DNA]</scope>
    <source>
        <strain evidence="1 2">SAG 2523</strain>
    </source>
</reference>
<gene>
    <name evidence="1" type="ORF">WJX84_000609</name>
</gene>
<dbReference type="EMBL" id="JALJOV010001196">
    <property type="protein sequence ID" value="KAK9852337.1"/>
    <property type="molecule type" value="Genomic_DNA"/>
</dbReference>
<protein>
    <submittedName>
        <fullName evidence="1">Uncharacterized protein</fullName>
    </submittedName>
</protein>
<proteinExistence type="predicted"/>
<organism evidence="1 2">
    <name type="scientific">Apatococcus fuscideae</name>
    <dbReference type="NCBI Taxonomy" id="2026836"/>
    <lineage>
        <taxon>Eukaryota</taxon>
        <taxon>Viridiplantae</taxon>
        <taxon>Chlorophyta</taxon>
        <taxon>core chlorophytes</taxon>
        <taxon>Trebouxiophyceae</taxon>
        <taxon>Chlorellales</taxon>
        <taxon>Chlorellaceae</taxon>
        <taxon>Apatococcus</taxon>
    </lineage>
</organism>
<dbReference type="Proteomes" id="UP001485043">
    <property type="component" value="Unassembled WGS sequence"/>
</dbReference>
<evidence type="ECO:0000313" key="2">
    <source>
        <dbReference type="Proteomes" id="UP001485043"/>
    </source>
</evidence>
<evidence type="ECO:0000313" key="1">
    <source>
        <dbReference type="EMBL" id="KAK9852337.1"/>
    </source>
</evidence>
<accession>A0AAW1SRV4</accession>
<comment type="caution">
    <text evidence="1">The sequence shown here is derived from an EMBL/GenBank/DDBJ whole genome shotgun (WGS) entry which is preliminary data.</text>
</comment>
<keyword evidence="2" id="KW-1185">Reference proteome</keyword>
<sequence>MPRFAVKQHDNLRDATYRRTHLNKILSDYAKENDRVYGREEDQFPVNSVGGLPPIQENTNAVGTWTSTEDHLADPQLAITPSQQLSLSQLNAPNGQRTWLMPHQTGDRENGQAMAKLIGRKRTPAGSFANFDLPIAPHRKG</sequence>
<name>A0AAW1SRV4_9CHLO</name>
<dbReference type="AlphaFoldDB" id="A0AAW1SRV4"/>